<evidence type="ECO:0000313" key="2">
    <source>
        <dbReference type="EMBL" id="ALS78995.1"/>
    </source>
</evidence>
<keyword evidence="1" id="KW-1133">Transmembrane helix</keyword>
<feature type="transmembrane region" description="Helical" evidence="1">
    <location>
        <begin position="12"/>
        <end position="32"/>
    </location>
</feature>
<dbReference type="RefSeq" id="WP_058385652.1">
    <property type="nucleotide sequence ID" value="NZ_CP013661.2"/>
</dbReference>
<keyword evidence="3" id="KW-1185">Reference proteome</keyword>
<gene>
    <name evidence="2" type="ORF">AUO94_10135</name>
</gene>
<protein>
    <submittedName>
        <fullName evidence="2">Uncharacterized protein</fullName>
    </submittedName>
</protein>
<accession>A0ABN4JXE7</accession>
<sequence>MNHIKKQQGYALLLTLGLIVILTILGASLLMLTNNGSSKNEVRQDITRSSDLSQKGIDLVTTQVNSELITFLGDNGRPRTEFIFQLERILDRYLCTGNSSIPIKGETGTYKACIVSYVDTVDKDNQSNPLKKLVSFKSIGTAGDANREMISKIEIGAATAPEALRYAIGTNIDTADGLQNGEGNLLMHGGVEIKGDLKVDGNIVTSTNGYALLGGDRWIPSLAPSTLPLEGAKTARLFLGKNPYTFNTTSSYTSHIARSNFATSPYNLRTNISDLFRSGYAPTLVSREPVQSPIAITEQKQNFEYTINGSGVTSLYTGSNRIINNQTYTTSKIFPVFRYSQDECIEYYTSGKNKGECKRSEEKYYYVETGTYTVTGTNTFKQFSTKGNVVMAGTDTKFTNGLYVNGDLSIGNNSTSYDVDRYSSVTLDGPIYVNGDLNIQGADLRSNALIYVNGSVNISHSRMNGKILTNKKQGSLIVLSKGNIKISNNSVNYDEPSYIKGFFYSEKDFEMFGVGSNMKIDGGISARKIVLNAIRGRAKDDPFSGSYKIPGRSDYFEGVEEQSKRNSRLQVVYDLEIISTYSDLKQQEPVIYSVDPPTEKERSY</sequence>
<keyword evidence="1" id="KW-0812">Transmembrane</keyword>
<dbReference type="Proteomes" id="UP000065533">
    <property type="component" value="Chromosome"/>
</dbReference>
<keyword evidence="1" id="KW-0472">Membrane</keyword>
<proteinExistence type="predicted"/>
<dbReference type="EMBL" id="CP013661">
    <property type="protein sequence ID" value="ALS78995.1"/>
    <property type="molecule type" value="Genomic_DNA"/>
</dbReference>
<name>A0ABN4JXE7_9BACL</name>
<evidence type="ECO:0000256" key="1">
    <source>
        <dbReference type="SAM" id="Phobius"/>
    </source>
</evidence>
<reference evidence="2" key="1">
    <citation type="submission" date="2016-01" db="EMBL/GenBank/DDBJ databases">
        <title>Complete genome of Planococcus kocurri type strain.</title>
        <authorList>
            <person name="See-Too W.S."/>
        </authorList>
    </citation>
    <scope>NUCLEOTIDE SEQUENCE [LARGE SCALE GENOMIC DNA]</scope>
    <source>
        <strain evidence="2">ATCC 43650</strain>
    </source>
</reference>
<organism evidence="2 3">
    <name type="scientific">Planococcus kocurii</name>
    <dbReference type="NCBI Taxonomy" id="1374"/>
    <lineage>
        <taxon>Bacteria</taxon>
        <taxon>Bacillati</taxon>
        <taxon>Bacillota</taxon>
        <taxon>Bacilli</taxon>
        <taxon>Bacillales</taxon>
        <taxon>Caryophanaceae</taxon>
        <taxon>Planococcus</taxon>
    </lineage>
</organism>
<evidence type="ECO:0000313" key="3">
    <source>
        <dbReference type="Proteomes" id="UP000065533"/>
    </source>
</evidence>